<dbReference type="KEGG" id="dea:FPZ08_07215"/>
<proteinExistence type="predicted"/>
<dbReference type="AlphaFoldDB" id="A0A5B8LQN7"/>
<gene>
    <name evidence="1" type="ORF">FPZ08_07215</name>
</gene>
<organism evidence="1 2">
    <name type="scientific">Devosia ginsengisoli</name>
    <dbReference type="NCBI Taxonomy" id="400770"/>
    <lineage>
        <taxon>Bacteria</taxon>
        <taxon>Pseudomonadati</taxon>
        <taxon>Pseudomonadota</taxon>
        <taxon>Alphaproteobacteria</taxon>
        <taxon>Hyphomicrobiales</taxon>
        <taxon>Devosiaceae</taxon>
        <taxon>Devosia</taxon>
    </lineage>
</organism>
<accession>A0A5B8LQN7</accession>
<evidence type="ECO:0000313" key="1">
    <source>
        <dbReference type="EMBL" id="QDZ10558.1"/>
    </source>
</evidence>
<reference evidence="1 2" key="1">
    <citation type="submission" date="2019-07" db="EMBL/GenBank/DDBJ databases">
        <title>Full genome sequence of Devosia sp. Gsoil 520.</title>
        <authorList>
            <person name="Im W.-T."/>
        </authorList>
    </citation>
    <scope>NUCLEOTIDE SEQUENCE [LARGE SCALE GENOMIC DNA]</scope>
    <source>
        <strain evidence="1 2">Gsoil 520</strain>
    </source>
</reference>
<dbReference type="RefSeq" id="WP_146289345.1">
    <property type="nucleotide sequence ID" value="NZ_CP042304.1"/>
</dbReference>
<evidence type="ECO:0000313" key="2">
    <source>
        <dbReference type="Proteomes" id="UP000315364"/>
    </source>
</evidence>
<keyword evidence="2" id="KW-1185">Reference proteome</keyword>
<sequence>MTKYDGTSKVWEREVKAGEYTRNKVQDLLTKLACTHLTDDEVWLMATGQDTGLTHVRAEAGTLSAGENPHYVAKHFP</sequence>
<dbReference type="Proteomes" id="UP000315364">
    <property type="component" value="Chromosome"/>
</dbReference>
<dbReference type="EMBL" id="CP042304">
    <property type="protein sequence ID" value="QDZ10558.1"/>
    <property type="molecule type" value="Genomic_DNA"/>
</dbReference>
<name>A0A5B8LQN7_9HYPH</name>
<protein>
    <submittedName>
        <fullName evidence="1">Uncharacterized protein</fullName>
    </submittedName>
</protein>